<dbReference type="RefSeq" id="WP_055426157.1">
    <property type="nucleotide sequence ID" value="NZ_FCOR01000013.1"/>
</dbReference>
<proteinExistence type="predicted"/>
<dbReference type="Proteomes" id="UP000182761">
    <property type="component" value="Unassembled WGS sequence"/>
</dbReference>
<dbReference type="AlphaFoldDB" id="A0A0X3ARX2"/>
<accession>A0A0X3ARX2</accession>
<keyword evidence="2" id="KW-1185">Reference proteome</keyword>
<dbReference type="OrthoDB" id="661150at2"/>
<gene>
    <name evidence="1" type="ORF">Ga0061079_11357</name>
</gene>
<evidence type="ECO:0000313" key="2">
    <source>
        <dbReference type="Proteomes" id="UP000182761"/>
    </source>
</evidence>
<protein>
    <submittedName>
        <fullName evidence="1">Uncharacterized protein</fullName>
    </submittedName>
</protein>
<name>A0A0X3ARX2_9FLAO</name>
<dbReference type="EMBL" id="FCOR01000013">
    <property type="protein sequence ID" value="CVK16983.1"/>
    <property type="molecule type" value="Genomic_DNA"/>
</dbReference>
<sequence>MSKAAKEYSPGTGVYRSRKKNALRLTRTEINIAYKTADIERWESMPFVVGYEIKRSNNPYPCKTCEALKGKYPKYFKFVGWHPQCLCSMTLY</sequence>
<evidence type="ECO:0000313" key="1">
    <source>
        <dbReference type="EMBL" id="CVK16983.1"/>
    </source>
</evidence>
<organism evidence="1 2">
    <name type="scientific">Apibacter mensalis</name>
    <dbReference type="NCBI Taxonomy" id="1586267"/>
    <lineage>
        <taxon>Bacteria</taxon>
        <taxon>Pseudomonadati</taxon>
        <taxon>Bacteroidota</taxon>
        <taxon>Flavobacteriia</taxon>
        <taxon>Flavobacteriales</taxon>
        <taxon>Weeksellaceae</taxon>
        <taxon>Apibacter</taxon>
    </lineage>
</organism>
<dbReference type="STRING" id="1586267.GCA_001418685_01851"/>
<reference evidence="1 2" key="1">
    <citation type="submission" date="2016-01" db="EMBL/GenBank/DDBJ databases">
        <authorList>
            <person name="McClelland M."/>
            <person name="Jain A."/>
            <person name="Saraogi P."/>
            <person name="Mendelson R."/>
            <person name="Westerman R."/>
            <person name="SanMiguel P."/>
            <person name="Csonka L."/>
        </authorList>
    </citation>
    <scope>NUCLEOTIDE SEQUENCE [LARGE SCALE GENOMIC DNA]</scope>
    <source>
        <strain evidence="1 2">R-53146</strain>
    </source>
</reference>